<feature type="transmembrane region" description="Helical" evidence="6">
    <location>
        <begin position="385"/>
        <end position="404"/>
    </location>
</feature>
<dbReference type="SUPFAM" id="SSF103473">
    <property type="entry name" value="MFS general substrate transporter"/>
    <property type="match status" value="1"/>
</dbReference>
<dbReference type="Gene3D" id="1.20.1250.20">
    <property type="entry name" value="MFS general substrate transporter like domains"/>
    <property type="match status" value="2"/>
</dbReference>
<dbReference type="Pfam" id="PF07690">
    <property type="entry name" value="MFS_1"/>
    <property type="match status" value="1"/>
</dbReference>
<dbReference type="RefSeq" id="WP_188071361.1">
    <property type="nucleotide sequence ID" value="NZ_BSPS01000132.1"/>
</dbReference>
<gene>
    <name evidence="8" type="ORF">GGR43_001528</name>
</gene>
<evidence type="ECO:0000313" key="8">
    <source>
        <dbReference type="EMBL" id="MBB3925813.1"/>
    </source>
</evidence>
<dbReference type="PANTHER" id="PTHR43385:SF1">
    <property type="entry name" value="RIBOFLAVIN TRANSPORTER RIBJ"/>
    <property type="match status" value="1"/>
</dbReference>
<feature type="transmembrane region" description="Helical" evidence="6">
    <location>
        <begin position="61"/>
        <end position="81"/>
    </location>
</feature>
<feature type="transmembrane region" description="Helical" evidence="6">
    <location>
        <begin position="21"/>
        <end position="41"/>
    </location>
</feature>
<evidence type="ECO:0000256" key="2">
    <source>
        <dbReference type="ARBA" id="ARBA00022448"/>
    </source>
</evidence>
<protein>
    <submittedName>
        <fullName evidence="8">MFS family permease</fullName>
    </submittedName>
</protein>
<dbReference type="InterPro" id="IPR036259">
    <property type="entry name" value="MFS_trans_sf"/>
</dbReference>
<evidence type="ECO:0000313" key="9">
    <source>
        <dbReference type="Proteomes" id="UP000571950"/>
    </source>
</evidence>
<evidence type="ECO:0000256" key="3">
    <source>
        <dbReference type="ARBA" id="ARBA00022692"/>
    </source>
</evidence>
<accession>A0A7W6FPE5</accession>
<feature type="transmembrane region" description="Helical" evidence="6">
    <location>
        <begin position="179"/>
        <end position="198"/>
    </location>
</feature>
<evidence type="ECO:0000259" key="7">
    <source>
        <dbReference type="PROSITE" id="PS50850"/>
    </source>
</evidence>
<dbReference type="PROSITE" id="PS50850">
    <property type="entry name" value="MFS"/>
    <property type="match status" value="1"/>
</dbReference>
<dbReference type="Proteomes" id="UP000571950">
    <property type="component" value="Unassembled WGS sequence"/>
</dbReference>
<keyword evidence="3 6" id="KW-0812">Transmembrane</keyword>
<sequence length="417" mass="43741">MGSLAAAPGRMSIGQEFRRSWKSMIGVVLGICFGSVPAYSLGAFIQPLSEEFGWSVTQVTGWMLCWSLGAILSAPLAGYLADRVGAKGVALVSLSLLAIVLAATGLAVETLAHYYMSGFAIGAIVSGTSAITYGRIVSSLFSAGLGTALGLMSTGIGASAIIGPRLMQAIIDAYDWRTAYFVQAAFPILILPLLALWLREGHHEHKTPRLAAKGEGHALAAAMRMPVFWVMSLGSLIYGICVGGVSVNLMPFLATEGLSRAEAASALGLFGFATVTGRFLTGIIIDRVRIHASVLMAIVLTAEAGAFLLLTYGGTGAALLIALPIFGFAVGAEADCLAYCTVRIFGRRYYGSIFGILGIVMLYVGTGIGPVLFSLAQQMSGSYAFAFNIWTGLALSAVPLFLWVSRVPFFDPADPAH</sequence>
<feature type="transmembrane region" description="Helical" evidence="6">
    <location>
        <begin position="227"/>
        <end position="254"/>
    </location>
</feature>
<comment type="subcellular location">
    <subcellularLocation>
        <location evidence="1">Membrane</location>
        <topology evidence="1">Multi-pass membrane protein</topology>
    </subcellularLocation>
</comment>
<dbReference type="EMBL" id="JACIDT010000004">
    <property type="protein sequence ID" value="MBB3925813.1"/>
    <property type="molecule type" value="Genomic_DNA"/>
</dbReference>
<dbReference type="GO" id="GO:0022857">
    <property type="term" value="F:transmembrane transporter activity"/>
    <property type="evidence" value="ECO:0007669"/>
    <property type="project" value="InterPro"/>
</dbReference>
<evidence type="ECO:0000256" key="1">
    <source>
        <dbReference type="ARBA" id="ARBA00004141"/>
    </source>
</evidence>
<keyword evidence="4 6" id="KW-1133">Transmembrane helix</keyword>
<dbReference type="InterPro" id="IPR052983">
    <property type="entry name" value="MFS_Riboflavin_Transporter"/>
</dbReference>
<feature type="transmembrane region" description="Helical" evidence="6">
    <location>
        <begin position="88"/>
        <end position="108"/>
    </location>
</feature>
<proteinExistence type="predicted"/>
<feature type="transmembrane region" description="Helical" evidence="6">
    <location>
        <begin position="145"/>
        <end position="167"/>
    </location>
</feature>
<keyword evidence="9" id="KW-1185">Reference proteome</keyword>
<dbReference type="AlphaFoldDB" id="A0A7W6FPE5"/>
<evidence type="ECO:0000256" key="5">
    <source>
        <dbReference type="ARBA" id="ARBA00023136"/>
    </source>
</evidence>
<name>A0A7W6FPE5_9SPHN</name>
<keyword evidence="5 6" id="KW-0472">Membrane</keyword>
<evidence type="ECO:0000256" key="6">
    <source>
        <dbReference type="SAM" id="Phobius"/>
    </source>
</evidence>
<feature type="transmembrane region" description="Helical" evidence="6">
    <location>
        <begin position="266"/>
        <end position="285"/>
    </location>
</feature>
<dbReference type="GO" id="GO:0016020">
    <property type="term" value="C:membrane"/>
    <property type="evidence" value="ECO:0007669"/>
    <property type="project" value="UniProtKB-SubCell"/>
</dbReference>
<dbReference type="InterPro" id="IPR020846">
    <property type="entry name" value="MFS_dom"/>
</dbReference>
<dbReference type="PANTHER" id="PTHR43385">
    <property type="entry name" value="RIBOFLAVIN TRANSPORTER RIBJ"/>
    <property type="match status" value="1"/>
</dbReference>
<reference evidence="8 9" key="1">
    <citation type="submission" date="2020-08" db="EMBL/GenBank/DDBJ databases">
        <title>Genomic Encyclopedia of Type Strains, Phase IV (KMG-IV): sequencing the most valuable type-strain genomes for metagenomic binning, comparative biology and taxonomic classification.</title>
        <authorList>
            <person name="Goeker M."/>
        </authorList>
    </citation>
    <scope>NUCLEOTIDE SEQUENCE [LARGE SCALE GENOMIC DNA]</scope>
    <source>
        <strain evidence="8 9">DSM 26189</strain>
    </source>
</reference>
<feature type="domain" description="Major facilitator superfamily (MFS) profile" evidence="7">
    <location>
        <begin position="23"/>
        <end position="409"/>
    </location>
</feature>
<feature type="transmembrane region" description="Helical" evidence="6">
    <location>
        <begin position="114"/>
        <end position="133"/>
    </location>
</feature>
<comment type="caution">
    <text evidence="8">The sequence shown here is derived from an EMBL/GenBank/DDBJ whole genome shotgun (WGS) entry which is preliminary data.</text>
</comment>
<organism evidence="8 9">
    <name type="scientific">Sphingobium jiangsuense</name>
    <dbReference type="NCBI Taxonomy" id="870476"/>
    <lineage>
        <taxon>Bacteria</taxon>
        <taxon>Pseudomonadati</taxon>
        <taxon>Pseudomonadota</taxon>
        <taxon>Alphaproteobacteria</taxon>
        <taxon>Sphingomonadales</taxon>
        <taxon>Sphingomonadaceae</taxon>
        <taxon>Sphingobium</taxon>
    </lineage>
</organism>
<evidence type="ECO:0000256" key="4">
    <source>
        <dbReference type="ARBA" id="ARBA00022989"/>
    </source>
</evidence>
<feature type="transmembrane region" description="Helical" evidence="6">
    <location>
        <begin position="349"/>
        <end position="373"/>
    </location>
</feature>
<keyword evidence="2" id="KW-0813">Transport</keyword>
<dbReference type="InterPro" id="IPR011701">
    <property type="entry name" value="MFS"/>
</dbReference>